<reference evidence="2 3" key="1">
    <citation type="journal article" date="2020" name="G3 (Bethesda)">
        <title>Improved Reference Genome for Cyclotella cryptica CCMP332, a Model for Cell Wall Morphogenesis, Salinity Adaptation, and Lipid Production in Diatoms (Bacillariophyta).</title>
        <authorList>
            <person name="Roberts W.R."/>
            <person name="Downey K.M."/>
            <person name="Ruck E.C."/>
            <person name="Traller J.C."/>
            <person name="Alverson A.J."/>
        </authorList>
    </citation>
    <scope>NUCLEOTIDE SEQUENCE [LARGE SCALE GENOMIC DNA]</scope>
    <source>
        <strain evidence="2 3">CCMP332</strain>
    </source>
</reference>
<name>A0ABD3PWX8_9STRA</name>
<protein>
    <submittedName>
        <fullName evidence="2">Uncharacterized protein</fullName>
    </submittedName>
</protein>
<dbReference type="AlphaFoldDB" id="A0ABD3PWX8"/>
<keyword evidence="3" id="KW-1185">Reference proteome</keyword>
<feature type="region of interest" description="Disordered" evidence="1">
    <location>
        <begin position="187"/>
        <end position="226"/>
    </location>
</feature>
<gene>
    <name evidence="2" type="ORF">HJC23_009382</name>
</gene>
<comment type="caution">
    <text evidence="2">The sequence shown here is derived from an EMBL/GenBank/DDBJ whole genome shotgun (WGS) entry which is preliminary data.</text>
</comment>
<proteinExistence type="predicted"/>
<dbReference type="Proteomes" id="UP001516023">
    <property type="component" value="Unassembled WGS sequence"/>
</dbReference>
<dbReference type="EMBL" id="JABMIG020000099">
    <property type="protein sequence ID" value="KAL3792654.1"/>
    <property type="molecule type" value="Genomic_DNA"/>
</dbReference>
<evidence type="ECO:0000313" key="2">
    <source>
        <dbReference type="EMBL" id="KAL3792654.1"/>
    </source>
</evidence>
<sequence>MAVMRTSYYKYHVHDSNSTYWTKAWRAKCGVNKNPSIPAGDELKVFPKVAAQATAANDGRKHVHFSDVTVREYEIIPSDTPAVSSGAGIELGWKYNIAAEKASIDDYENVRCPKRRQYYECTPALTALQRRIRLSQFGYSKEDIDEASSRAAMLRKSNERSIARRKFDRVSELTEDIGRSLRRLKSKAGIHRDQESPPCSDVANEVHSSKQLCAHQTPNANMGNSH</sequence>
<organism evidence="2 3">
    <name type="scientific">Cyclotella cryptica</name>
    <dbReference type="NCBI Taxonomy" id="29204"/>
    <lineage>
        <taxon>Eukaryota</taxon>
        <taxon>Sar</taxon>
        <taxon>Stramenopiles</taxon>
        <taxon>Ochrophyta</taxon>
        <taxon>Bacillariophyta</taxon>
        <taxon>Coscinodiscophyceae</taxon>
        <taxon>Thalassiosirophycidae</taxon>
        <taxon>Stephanodiscales</taxon>
        <taxon>Stephanodiscaceae</taxon>
        <taxon>Cyclotella</taxon>
    </lineage>
</organism>
<feature type="compositionally biased region" description="Polar residues" evidence="1">
    <location>
        <begin position="209"/>
        <end position="226"/>
    </location>
</feature>
<evidence type="ECO:0000313" key="3">
    <source>
        <dbReference type="Proteomes" id="UP001516023"/>
    </source>
</evidence>
<accession>A0ABD3PWX8</accession>
<evidence type="ECO:0000256" key="1">
    <source>
        <dbReference type="SAM" id="MobiDB-lite"/>
    </source>
</evidence>